<dbReference type="InterPro" id="IPR049874">
    <property type="entry name" value="ROK_cs"/>
</dbReference>
<dbReference type="SUPFAM" id="SSF53067">
    <property type="entry name" value="Actin-like ATPase domain"/>
    <property type="match status" value="1"/>
</dbReference>
<dbReference type="InterPro" id="IPR043129">
    <property type="entry name" value="ATPase_NBD"/>
</dbReference>
<evidence type="ECO:0000313" key="2">
    <source>
        <dbReference type="Proteomes" id="UP000252355"/>
    </source>
</evidence>
<dbReference type="Gene3D" id="3.30.420.40">
    <property type="match status" value="2"/>
</dbReference>
<sequence length="323" mass="33313">MARTAKSKGKNSLTIGIDLGGTKIAAGLCREGEVLHKVVVPTNAAQGFDAVVAAMAEAARQAMGDTDPAAVRGVGVGAAGQIDSQTGAVLYAPNLNWRQAPLGQKLAEALRLPVRVVNDVRAATMAEWKYGAGKGLHSFINIFLGTGVGSGLVLNGTLCEGATNTAGEIGHICLDPAGPLCGCGHAGCFEAYSSGRGIENEVKRRLQAGAPSALREKVGARLDQITGPLIGQAAREGDPLALEVLAWAGRHLGLVLANLHTLLNPQKILLGGGVMALADFFLPAAREAMHRHILSVADRGEDLLGRARFENDAVLLGGSALFA</sequence>
<dbReference type="InterPro" id="IPR000600">
    <property type="entry name" value="ROK"/>
</dbReference>
<gene>
    <name evidence="1" type="ORF">OZSIB_1284</name>
</gene>
<dbReference type="PANTHER" id="PTHR18964">
    <property type="entry name" value="ROK (REPRESSOR, ORF, KINASE) FAMILY"/>
    <property type="match status" value="1"/>
</dbReference>
<keyword evidence="1" id="KW-0808">Transferase</keyword>
<organism evidence="1 2">
    <name type="scientific">Candidatus Ozemobacter sibiricus</name>
    <dbReference type="NCBI Taxonomy" id="2268124"/>
    <lineage>
        <taxon>Bacteria</taxon>
        <taxon>Candidatus Ozemobacteria</taxon>
        <taxon>Candidatus Ozemobacterales</taxon>
        <taxon>Candidatus Ozemobacteraceae</taxon>
        <taxon>Candidatus Ozemobacter</taxon>
    </lineage>
</organism>
<dbReference type="GO" id="GO:0016301">
    <property type="term" value="F:kinase activity"/>
    <property type="evidence" value="ECO:0007669"/>
    <property type="project" value="UniProtKB-KW"/>
</dbReference>
<proteinExistence type="predicted"/>
<reference evidence="1 2" key="1">
    <citation type="submission" date="2018-05" db="EMBL/GenBank/DDBJ databases">
        <title>A metagenomic window into the 2 km-deep terrestrial subsurface aquifer revealed taxonomically and functionally diverse microbial community comprising novel uncultured bacterial lineages.</title>
        <authorList>
            <person name="Kadnikov V.V."/>
            <person name="Mardanov A.V."/>
            <person name="Beletsky A.V."/>
            <person name="Banks D."/>
            <person name="Pimenov N.V."/>
            <person name="Frank Y.A."/>
            <person name="Karnachuk O.V."/>
            <person name="Ravin N.V."/>
        </authorList>
    </citation>
    <scope>NUCLEOTIDE SEQUENCE [LARGE SCALE GENOMIC DNA]</scope>
    <source>
        <strain evidence="1">BY5</strain>
    </source>
</reference>
<comment type="caution">
    <text evidence="1">The sequence shown here is derived from an EMBL/GenBank/DDBJ whole genome shotgun (WGS) entry which is preliminary data.</text>
</comment>
<dbReference type="EMBL" id="QOQW01000021">
    <property type="protein sequence ID" value="RCK78562.1"/>
    <property type="molecule type" value="Genomic_DNA"/>
</dbReference>
<dbReference type="AlphaFoldDB" id="A0A367ZME1"/>
<accession>A0A367ZME1</accession>
<dbReference type="PANTHER" id="PTHR18964:SF173">
    <property type="entry name" value="GLUCOKINASE"/>
    <property type="match status" value="1"/>
</dbReference>
<dbReference type="Proteomes" id="UP000252355">
    <property type="component" value="Unassembled WGS sequence"/>
</dbReference>
<protein>
    <submittedName>
        <fullName evidence="1">Glucokinase</fullName>
    </submittedName>
</protein>
<keyword evidence="1" id="KW-0418">Kinase</keyword>
<dbReference type="Pfam" id="PF00480">
    <property type="entry name" value="ROK"/>
    <property type="match status" value="1"/>
</dbReference>
<evidence type="ECO:0000313" key="1">
    <source>
        <dbReference type="EMBL" id="RCK78562.1"/>
    </source>
</evidence>
<dbReference type="PROSITE" id="PS01125">
    <property type="entry name" value="ROK"/>
    <property type="match status" value="1"/>
</dbReference>
<name>A0A367ZME1_9BACT</name>